<comment type="caution">
    <text evidence="2">The sequence shown here is derived from an EMBL/GenBank/DDBJ whole genome shotgun (WGS) entry which is preliminary data.</text>
</comment>
<keyword evidence="3" id="KW-1185">Reference proteome</keyword>
<accession>A0A812BQE8</accession>
<feature type="transmembrane region" description="Helical" evidence="1">
    <location>
        <begin position="51"/>
        <end position="71"/>
    </location>
</feature>
<dbReference type="Proteomes" id="UP000597762">
    <property type="component" value="Unassembled WGS sequence"/>
</dbReference>
<organism evidence="2 3">
    <name type="scientific">Acanthosepion pharaonis</name>
    <name type="common">Pharaoh cuttlefish</name>
    <name type="synonym">Sepia pharaonis</name>
    <dbReference type="NCBI Taxonomy" id="158019"/>
    <lineage>
        <taxon>Eukaryota</taxon>
        <taxon>Metazoa</taxon>
        <taxon>Spiralia</taxon>
        <taxon>Lophotrochozoa</taxon>
        <taxon>Mollusca</taxon>
        <taxon>Cephalopoda</taxon>
        <taxon>Coleoidea</taxon>
        <taxon>Decapodiformes</taxon>
        <taxon>Sepiida</taxon>
        <taxon>Sepiina</taxon>
        <taxon>Sepiidae</taxon>
        <taxon>Acanthosepion</taxon>
    </lineage>
</organism>
<evidence type="ECO:0000313" key="2">
    <source>
        <dbReference type="EMBL" id="CAE1239101.1"/>
    </source>
</evidence>
<dbReference type="AlphaFoldDB" id="A0A812BQE8"/>
<feature type="transmembrane region" description="Helical" evidence="1">
    <location>
        <begin position="109"/>
        <end position="136"/>
    </location>
</feature>
<feature type="transmembrane region" description="Helical" evidence="1">
    <location>
        <begin position="214"/>
        <end position="234"/>
    </location>
</feature>
<keyword evidence="1" id="KW-0472">Membrane</keyword>
<keyword evidence="1" id="KW-1133">Transmembrane helix</keyword>
<evidence type="ECO:0000256" key="1">
    <source>
        <dbReference type="SAM" id="Phobius"/>
    </source>
</evidence>
<protein>
    <submittedName>
        <fullName evidence="2">Uncharacterized protein</fullName>
    </submittedName>
</protein>
<feature type="transmembrane region" description="Helical" evidence="1">
    <location>
        <begin position="24"/>
        <end position="45"/>
    </location>
</feature>
<name>A0A812BQE8_ACAPH</name>
<reference evidence="2" key="1">
    <citation type="submission" date="2021-01" db="EMBL/GenBank/DDBJ databases">
        <authorList>
            <person name="Li R."/>
            <person name="Bekaert M."/>
        </authorList>
    </citation>
    <scope>NUCLEOTIDE SEQUENCE</scope>
    <source>
        <strain evidence="2">Farmed</strain>
    </source>
</reference>
<proteinExistence type="predicted"/>
<feature type="transmembrane region" description="Helical" evidence="1">
    <location>
        <begin position="183"/>
        <end position="207"/>
    </location>
</feature>
<feature type="transmembrane region" description="Helical" evidence="1">
    <location>
        <begin position="254"/>
        <end position="277"/>
    </location>
</feature>
<gene>
    <name evidence="2" type="ORF">SPHA_21666</name>
</gene>
<keyword evidence="1" id="KW-0812">Transmembrane</keyword>
<feature type="transmembrane region" description="Helical" evidence="1">
    <location>
        <begin position="148"/>
        <end position="171"/>
    </location>
</feature>
<sequence>MVTGTQTKLTSYPELKDGPRMKKCFILSTIVCLSIYRGLFLYIYLSIYLGLFMSIYLSFFLFIYLSIYLLFLSISNYSYHSLFFYRLLHSLFSPRSVHSLFFSRPDHSIFFFFLGLFYISFFTACSLAHFPGHIFFLLSLVCPFPRPLLYLSFFHLFISPFFFRFVHFLFFSRPVHHSLLFSAYSFSLFFLGLFVLSFFPVCSFSLFSLFVHSLFFFSSVHSLLFSVLFILYSFPRLFVIYPKCLYHTHIYLSIYLSIYGIFYIDIKFWFLSIYLSIYL</sequence>
<evidence type="ECO:0000313" key="3">
    <source>
        <dbReference type="Proteomes" id="UP000597762"/>
    </source>
</evidence>
<dbReference type="EMBL" id="CAHIKZ030000797">
    <property type="protein sequence ID" value="CAE1239101.1"/>
    <property type="molecule type" value="Genomic_DNA"/>
</dbReference>